<evidence type="ECO:0000313" key="1">
    <source>
        <dbReference type="EMBL" id="KAK3700255.1"/>
    </source>
</evidence>
<accession>A0AAE0XP45</accession>
<reference evidence="1" key="1">
    <citation type="journal article" date="2023" name="G3 (Bethesda)">
        <title>A reference genome for the long-term kleptoplast-retaining sea slug Elysia crispata morphotype clarki.</title>
        <authorList>
            <person name="Eastman K.E."/>
            <person name="Pendleton A.L."/>
            <person name="Shaikh M.A."/>
            <person name="Suttiyut T."/>
            <person name="Ogas R."/>
            <person name="Tomko P."/>
            <person name="Gavelis G."/>
            <person name="Widhalm J.R."/>
            <person name="Wisecaver J.H."/>
        </authorList>
    </citation>
    <scope>NUCLEOTIDE SEQUENCE</scope>
    <source>
        <strain evidence="1">ECLA1</strain>
    </source>
</reference>
<dbReference type="EMBL" id="JAWDGP010007919">
    <property type="protein sequence ID" value="KAK3700255.1"/>
    <property type="molecule type" value="Genomic_DNA"/>
</dbReference>
<sequence>MTVRSGSVDFVRGLYNSFNKLELPQKIRNQHGRWIVLVSTDLSGKPLFGKLANNKRMSRMAWKKSFEF</sequence>
<gene>
    <name evidence="1" type="ORF">RRG08_033533</name>
</gene>
<comment type="caution">
    <text evidence="1">The sequence shown here is derived from an EMBL/GenBank/DDBJ whole genome shotgun (WGS) entry which is preliminary data.</text>
</comment>
<organism evidence="1 2">
    <name type="scientific">Elysia crispata</name>
    <name type="common">lettuce slug</name>
    <dbReference type="NCBI Taxonomy" id="231223"/>
    <lineage>
        <taxon>Eukaryota</taxon>
        <taxon>Metazoa</taxon>
        <taxon>Spiralia</taxon>
        <taxon>Lophotrochozoa</taxon>
        <taxon>Mollusca</taxon>
        <taxon>Gastropoda</taxon>
        <taxon>Heterobranchia</taxon>
        <taxon>Euthyneura</taxon>
        <taxon>Panpulmonata</taxon>
        <taxon>Sacoglossa</taxon>
        <taxon>Placobranchoidea</taxon>
        <taxon>Plakobranchidae</taxon>
        <taxon>Elysia</taxon>
    </lineage>
</organism>
<evidence type="ECO:0000313" key="2">
    <source>
        <dbReference type="Proteomes" id="UP001283361"/>
    </source>
</evidence>
<name>A0AAE0XP45_9GAST</name>
<dbReference type="Proteomes" id="UP001283361">
    <property type="component" value="Unassembled WGS sequence"/>
</dbReference>
<protein>
    <submittedName>
        <fullName evidence="1">Uncharacterized protein</fullName>
    </submittedName>
</protein>
<proteinExistence type="predicted"/>
<dbReference type="AlphaFoldDB" id="A0AAE0XP45"/>
<keyword evidence="2" id="KW-1185">Reference proteome</keyword>